<protein>
    <submittedName>
        <fullName evidence="1">Uncharacterized protein</fullName>
    </submittedName>
</protein>
<dbReference type="EMBL" id="JAEPBG010000015">
    <property type="protein sequence ID" value="MBK4737931.1"/>
    <property type="molecule type" value="Genomic_DNA"/>
</dbReference>
<proteinExistence type="predicted"/>
<reference evidence="1" key="1">
    <citation type="submission" date="2021-01" db="EMBL/GenBank/DDBJ databases">
        <title>Genome sequence of strain Noviherbaspirillum sp. DKR-6.</title>
        <authorList>
            <person name="Chaudhary D.K."/>
        </authorList>
    </citation>
    <scope>NUCLEOTIDE SEQUENCE</scope>
    <source>
        <strain evidence="1">DKR-6</strain>
    </source>
</reference>
<evidence type="ECO:0000313" key="1">
    <source>
        <dbReference type="EMBL" id="MBK4737931.1"/>
    </source>
</evidence>
<gene>
    <name evidence="1" type="ORF">JJB74_25195</name>
</gene>
<dbReference type="Proteomes" id="UP000622890">
    <property type="component" value="Unassembled WGS sequence"/>
</dbReference>
<name>A0A934SZL7_9BURK</name>
<evidence type="ECO:0000313" key="2">
    <source>
        <dbReference type="Proteomes" id="UP000622890"/>
    </source>
</evidence>
<accession>A0A934SZL7</accession>
<sequence length="63" mass="7318">MKQRTTHSREADNPAPIKAIMTAPPMTQQQFDHIKKQRSDVRRRIEEAHDARTLRQSTSSFDA</sequence>
<keyword evidence="2" id="KW-1185">Reference proteome</keyword>
<dbReference type="RefSeq" id="WP_200596668.1">
    <property type="nucleotide sequence ID" value="NZ_JAEPBG010000015.1"/>
</dbReference>
<comment type="caution">
    <text evidence="1">The sequence shown here is derived from an EMBL/GenBank/DDBJ whole genome shotgun (WGS) entry which is preliminary data.</text>
</comment>
<dbReference type="AlphaFoldDB" id="A0A934SZL7"/>
<organism evidence="1 2">
    <name type="scientific">Noviherbaspirillum pedocola</name>
    <dbReference type="NCBI Taxonomy" id="2801341"/>
    <lineage>
        <taxon>Bacteria</taxon>
        <taxon>Pseudomonadati</taxon>
        <taxon>Pseudomonadota</taxon>
        <taxon>Betaproteobacteria</taxon>
        <taxon>Burkholderiales</taxon>
        <taxon>Oxalobacteraceae</taxon>
        <taxon>Noviherbaspirillum</taxon>
    </lineage>
</organism>